<feature type="signal peptide" evidence="2">
    <location>
        <begin position="1"/>
        <end position="22"/>
    </location>
</feature>
<feature type="compositionally biased region" description="Pro residues" evidence="1">
    <location>
        <begin position="87"/>
        <end position="97"/>
    </location>
</feature>
<protein>
    <submittedName>
        <fullName evidence="3">Uncharacterized protein</fullName>
    </submittedName>
</protein>
<keyword evidence="2" id="KW-0732">Signal</keyword>
<accession>A0A2S3HLC2</accession>
<evidence type="ECO:0000313" key="3">
    <source>
        <dbReference type="EMBL" id="PAN25482.1"/>
    </source>
</evidence>
<reference evidence="3" key="1">
    <citation type="submission" date="2018-04" db="EMBL/GenBank/DDBJ databases">
        <title>WGS assembly of Panicum hallii.</title>
        <authorList>
            <person name="Lovell J."/>
            <person name="Jenkins J."/>
            <person name="Lowry D."/>
            <person name="Mamidi S."/>
            <person name="Sreedasyam A."/>
            <person name="Weng X."/>
            <person name="Barry K."/>
            <person name="Bonette J."/>
            <person name="Campitelli B."/>
            <person name="Daum C."/>
            <person name="Gordon S."/>
            <person name="Gould B."/>
            <person name="Lipzen A."/>
            <person name="Macqueen A."/>
            <person name="Palacio-Mejia J."/>
            <person name="Plott C."/>
            <person name="Shakirov E."/>
            <person name="Shu S."/>
            <person name="Yoshinaga Y."/>
            <person name="Zane M."/>
            <person name="Rokhsar D."/>
            <person name="Grimwood J."/>
            <person name="Schmutz J."/>
            <person name="Juenger T."/>
        </authorList>
    </citation>
    <scope>NUCLEOTIDE SEQUENCE [LARGE SCALE GENOMIC DNA]</scope>
    <source>
        <strain evidence="3">FIL2</strain>
    </source>
</reference>
<sequence length="97" mass="10139">MTMIRRVLAWFFLVVVLVGSFAAPVRSSSRGGGRSVWGAGGGVATAGNDDGYAHGGGKRVWNRRSLGMRTTQPPAPVSNKMRAAAMPAPPSPTTTRV</sequence>
<evidence type="ECO:0000256" key="2">
    <source>
        <dbReference type="SAM" id="SignalP"/>
    </source>
</evidence>
<dbReference type="Proteomes" id="UP000243499">
    <property type="component" value="Chromosome 4"/>
</dbReference>
<feature type="compositionally biased region" description="Gly residues" evidence="1">
    <location>
        <begin position="30"/>
        <end position="44"/>
    </location>
</feature>
<dbReference type="Gramene" id="PAN25482">
    <property type="protein sequence ID" value="PAN25482"/>
    <property type="gene ID" value="PAHAL_4G305300"/>
</dbReference>
<gene>
    <name evidence="3" type="ORF">PAHAL_4G305300</name>
</gene>
<feature type="chain" id="PRO_5015442156" evidence="2">
    <location>
        <begin position="23"/>
        <end position="97"/>
    </location>
</feature>
<proteinExistence type="predicted"/>
<dbReference type="AlphaFoldDB" id="A0A2S3HLC2"/>
<feature type="region of interest" description="Disordered" evidence="1">
    <location>
        <begin position="25"/>
        <end position="97"/>
    </location>
</feature>
<organism evidence="3">
    <name type="scientific">Panicum hallii</name>
    <dbReference type="NCBI Taxonomy" id="206008"/>
    <lineage>
        <taxon>Eukaryota</taxon>
        <taxon>Viridiplantae</taxon>
        <taxon>Streptophyta</taxon>
        <taxon>Embryophyta</taxon>
        <taxon>Tracheophyta</taxon>
        <taxon>Spermatophyta</taxon>
        <taxon>Magnoliopsida</taxon>
        <taxon>Liliopsida</taxon>
        <taxon>Poales</taxon>
        <taxon>Poaceae</taxon>
        <taxon>PACMAD clade</taxon>
        <taxon>Panicoideae</taxon>
        <taxon>Panicodae</taxon>
        <taxon>Paniceae</taxon>
        <taxon>Panicinae</taxon>
        <taxon>Panicum</taxon>
        <taxon>Panicum sect. Panicum</taxon>
    </lineage>
</organism>
<dbReference type="EMBL" id="CM008049">
    <property type="protein sequence ID" value="PAN25482.1"/>
    <property type="molecule type" value="Genomic_DNA"/>
</dbReference>
<evidence type="ECO:0000256" key="1">
    <source>
        <dbReference type="SAM" id="MobiDB-lite"/>
    </source>
</evidence>
<name>A0A2S3HLC2_9POAL</name>